<feature type="compositionally biased region" description="Basic and acidic residues" evidence="1">
    <location>
        <begin position="23"/>
        <end position="48"/>
    </location>
</feature>
<dbReference type="EMBL" id="JGZC01000006">
    <property type="protein sequence ID" value="KFI70402.1"/>
    <property type="molecule type" value="Genomic_DNA"/>
</dbReference>
<comment type="caution">
    <text evidence="2">The sequence shown here is derived from an EMBL/GenBank/DDBJ whole genome shotgun (WGS) entry which is preliminary data.</text>
</comment>
<reference evidence="2 3" key="1">
    <citation type="submission" date="2014-03" db="EMBL/GenBank/DDBJ databases">
        <title>Genomics of Bifidobacteria.</title>
        <authorList>
            <person name="Ventura M."/>
            <person name="Milani C."/>
            <person name="Lugli G.A."/>
        </authorList>
    </citation>
    <scope>NUCLEOTIDE SEQUENCE [LARGE SCALE GENOMIC DNA]</scope>
    <source>
        <strain evidence="2 3">LMG 11341</strain>
    </source>
</reference>
<organism evidence="2 3">
    <name type="scientific">Bifidobacterium merycicum</name>
    <dbReference type="NCBI Taxonomy" id="78345"/>
    <lineage>
        <taxon>Bacteria</taxon>
        <taxon>Bacillati</taxon>
        <taxon>Actinomycetota</taxon>
        <taxon>Actinomycetes</taxon>
        <taxon>Bifidobacteriales</taxon>
        <taxon>Bifidobacteriaceae</taxon>
        <taxon>Bifidobacterium</taxon>
    </lineage>
</organism>
<keyword evidence="3" id="KW-1185">Reference proteome</keyword>
<dbReference type="Proteomes" id="UP000029060">
    <property type="component" value="Unassembled WGS sequence"/>
</dbReference>
<evidence type="ECO:0000313" key="3">
    <source>
        <dbReference type="Proteomes" id="UP000029060"/>
    </source>
</evidence>
<dbReference type="RefSeq" id="WP_033523767.1">
    <property type="nucleotide sequence ID" value="NZ_JGZC01000006.1"/>
</dbReference>
<accession>A0A087BHA2</accession>
<proteinExistence type="predicted"/>
<feature type="region of interest" description="Disordered" evidence="1">
    <location>
        <begin position="19"/>
        <end position="48"/>
    </location>
</feature>
<dbReference type="STRING" id="78345.BMERY_0896"/>
<dbReference type="AlphaFoldDB" id="A0A087BHA2"/>
<protein>
    <submittedName>
        <fullName evidence="2">Uncharacterized protein</fullName>
    </submittedName>
</protein>
<evidence type="ECO:0000256" key="1">
    <source>
        <dbReference type="SAM" id="MobiDB-lite"/>
    </source>
</evidence>
<name>A0A087BHA2_9BIFI</name>
<gene>
    <name evidence="2" type="ORF">BMERY_0896</name>
</gene>
<evidence type="ECO:0000313" key="2">
    <source>
        <dbReference type="EMBL" id="KFI70402.1"/>
    </source>
</evidence>
<sequence>MRGIYDTILNDPALATQMRRAQNRTDYRNKPAKPKERKTTMPRRSTKELETLSERKWGELTPGERRSVRNWMKRTHDDDTELDLETADLLEHNQHISIARAYAIVHNVTAEPAPTAPMEPEPAAEPAPTADTLQALADENNIQWLDEWPDDATTAHRRIGRWQKVADALRSTGRPAVICDGLNRKGSLALARAINEGRTGTWRPKGAYRAGVRDGDHPQVIAQWIGGERS</sequence>